<protein>
    <recommendedName>
        <fullName evidence="2">DUF6699 domain-containing protein</fullName>
    </recommendedName>
</protein>
<gene>
    <name evidence="3" type="ORF">TRAPUB_1611</name>
</gene>
<feature type="region of interest" description="Disordered" evidence="1">
    <location>
        <begin position="114"/>
        <end position="204"/>
    </location>
</feature>
<organism evidence="3 4">
    <name type="scientific">Trametes pubescens</name>
    <name type="common">White-rot fungus</name>
    <dbReference type="NCBI Taxonomy" id="154538"/>
    <lineage>
        <taxon>Eukaryota</taxon>
        <taxon>Fungi</taxon>
        <taxon>Dikarya</taxon>
        <taxon>Basidiomycota</taxon>
        <taxon>Agaricomycotina</taxon>
        <taxon>Agaricomycetes</taxon>
        <taxon>Polyporales</taxon>
        <taxon>Polyporaceae</taxon>
        <taxon>Trametes</taxon>
    </lineage>
</organism>
<feature type="compositionally biased region" description="Basic and acidic residues" evidence="1">
    <location>
        <begin position="130"/>
        <end position="151"/>
    </location>
</feature>
<dbReference type="STRING" id="154538.A0A1M2VIT8"/>
<feature type="compositionally biased region" description="Low complexity" evidence="1">
    <location>
        <begin position="52"/>
        <end position="75"/>
    </location>
</feature>
<comment type="caution">
    <text evidence="3">The sequence shown here is derived from an EMBL/GenBank/DDBJ whole genome shotgun (WGS) entry which is preliminary data.</text>
</comment>
<name>A0A1M2VIT8_TRAPU</name>
<accession>A0A1M2VIT8</accession>
<dbReference type="AlphaFoldDB" id="A0A1M2VIT8"/>
<keyword evidence="4" id="KW-1185">Reference proteome</keyword>
<dbReference type="Proteomes" id="UP000184267">
    <property type="component" value="Unassembled WGS sequence"/>
</dbReference>
<dbReference type="InterPro" id="IPR046522">
    <property type="entry name" value="DUF6699"/>
</dbReference>
<dbReference type="OrthoDB" id="3265169at2759"/>
<evidence type="ECO:0000259" key="2">
    <source>
        <dbReference type="Pfam" id="PF20415"/>
    </source>
</evidence>
<feature type="compositionally biased region" description="Polar residues" evidence="1">
    <location>
        <begin position="76"/>
        <end position="87"/>
    </location>
</feature>
<evidence type="ECO:0000313" key="4">
    <source>
        <dbReference type="Proteomes" id="UP000184267"/>
    </source>
</evidence>
<dbReference type="OMA" id="REWRTDF"/>
<feature type="domain" description="DUF6699" evidence="2">
    <location>
        <begin position="249"/>
        <end position="381"/>
    </location>
</feature>
<feature type="compositionally biased region" description="Low complexity" evidence="1">
    <location>
        <begin position="156"/>
        <end position="188"/>
    </location>
</feature>
<proteinExistence type="predicted"/>
<dbReference type="EMBL" id="MNAD01001170">
    <property type="protein sequence ID" value="OJT07515.1"/>
    <property type="molecule type" value="Genomic_DNA"/>
</dbReference>
<reference evidence="3 4" key="1">
    <citation type="submission" date="2016-10" db="EMBL/GenBank/DDBJ databases">
        <title>Genome sequence of the basidiomycete white-rot fungus Trametes pubescens.</title>
        <authorList>
            <person name="Makela M.R."/>
            <person name="Granchi Z."/>
            <person name="Peng M."/>
            <person name="De Vries R.P."/>
            <person name="Grigoriev I."/>
            <person name="Riley R."/>
            <person name="Hilden K."/>
        </authorList>
    </citation>
    <scope>NUCLEOTIDE SEQUENCE [LARGE SCALE GENOMIC DNA]</scope>
    <source>
        <strain evidence="3 4">FBCC735</strain>
    </source>
</reference>
<evidence type="ECO:0000313" key="3">
    <source>
        <dbReference type="EMBL" id="OJT07515.1"/>
    </source>
</evidence>
<feature type="region of interest" description="Disordered" evidence="1">
    <location>
        <begin position="1"/>
        <end position="87"/>
    </location>
</feature>
<feature type="compositionally biased region" description="Basic and acidic residues" evidence="1">
    <location>
        <begin position="191"/>
        <end position="201"/>
    </location>
</feature>
<sequence>MGDLYSDMPTLVDPGRRFDGFDGPAPPPLPMGVGIPSPYFPYEQQRGPPPSSYMQHSQSYSTSSGSSGYPWSTPSDSQASTLTPSGWSATPFQSMPVTPAPMFSGPTVAPMHPFVPVGVGPDGFPHSPPNRREQEDDRSQWTVARYDEGAPRRAPPRSSTPHSQTLSLTSSPSSGGSLSRRPSLRGPGAEASKRPPREWRSDFSMNGPGFLGNLLTRSRSKSFVGGDFLQPKVTLNPYIRYVSNKPPMHYDLRRSANTLRFRALEHPLSSWDLTRFACEPPLHIMRLVHAHLPWYIDVEAEANPAGVTLFDLFCAIQNNMLSPITFGDFYNIEMNNDLRDQIAASWAERCRTAEERNRGVFKVDYLMGKVIMEGIVKGRDGLWEIKTRKL</sequence>
<dbReference type="Pfam" id="PF20415">
    <property type="entry name" value="DUF6699"/>
    <property type="match status" value="1"/>
</dbReference>
<evidence type="ECO:0000256" key="1">
    <source>
        <dbReference type="SAM" id="MobiDB-lite"/>
    </source>
</evidence>